<dbReference type="Proteomes" id="UP000178509">
    <property type="component" value="Unassembled WGS sequence"/>
</dbReference>
<name>A0A1G2HHD7_9BACT</name>
<accession>A0A1G2HHD7</accession>
<dbReference type="AlphaFoldDB" id="A0A1G2HHD7"/>
<reference evidence="1 2" key="1">
    <citation type="journal article" date="2016" name="Nat. Commun.">
        <title>Thousands of microbial genomes shed light on interconnected biogeochemical processes in an aquifer system.</title>
        <authorList>
            <person name="Anantharaman K."/>
            <person name="Brown C.T."/>
            <person name="Hug L.A."/>
            <person name="Sharon I."/>
            <person name="Castelle C.J."/>
            <person name="Probst A.J."/>
            <person name="Thomas B.C."/>
            <person name="Singh A."/>
            <person name="Wilkins M.J."/>
            <person name="Karaoz U."/>
            <person name="Brodie E.L."/>
            <person name="Williams K.H."/>
            <person name="Hubbard S.S."/>
            <person name="Banfield J.F."/>
        </authorList>
    </citation>
    <scope>NUCLEOTIDE SEQUENCE [LARGE SCALE GENOMIC DNA]</scope>
</reference>
<comment type="caution">
    <text evidence="1">The sequence shown here is derived from an EMBL/GenBank/DDBJ whole genome shotgun (WGS) entry which is preliminary data.</text>
</comment>
<proteinExistence type="predicted"/>
<gene>
    <name evidence="1" type="ORF">A3H51_00875</name>
</gene>
<protein>
    <submittedName>
        <fullName evidence="1">Uncharacterized protein</fullName>
    </submittedName>
</protein>
<dbReference type="EMBL" id="MHOJ01000046">
    <property type="protein sequence ID" value="OGZ61298.1"/>
    <property type="molecule type" value="Genomic_DNA"/>
</dbReference>
<organism evidence="1 2">
    <name type="scientific">Candidatus Spechtbacteria bacterium RIFCSPLOWO2_02_FULL_38_8</name>
    <dbReference type="NCBI Taxonomy" id="1802164"/>
    <lineage>
        <taxon>Bacteria</taxon>
        <taxon>Candidatus Spechtiibacteriota</taxon>
    </lineage>
</organism>
<evidence type="ECO:0000313" key="2">
    <source>
        <dbReference type="Proteomes" id="UP000178509"/>
    </source>
</evidence>
<sequence length="191" mass="22190">MARKSLPKRFDLLKPDTPLIFADGTEVYKELKGKYITHKIGYFILAPSGAGKTHFVINQKEPHWIDGDEVWMSAKAHPDSQWWLESLDVINEIDQRSDIITMEAKKLGLWVTGASNFWLKPDAIVLPDWRTHKNWIAFREKHNYDGGATTEKLKQVVSHRDWIAKWKKQGVPSFKSMEEATEFLEKKLIKN</sequence>
<evidence type="ECO:0000313" key="1">
    <source>
        <dbReference type="EMBL" id="OGZ61298.1"/>
    </source>
</evidence>